<sequence>MVPDEETFEVRVKVTIDGTRGSVPANGTSVTTANSGPGQRAGSLARVHFLMGALWSSKRDVAARFVPRGG</sequence>
<protein>
    <submittedName>
        <fullName evidence="2">Uncharacterized protein</fullName>
    </submittedName>
</protein>
<gene>
    <name evidence="2" type="ORF">S01H1_34523</name>
</gene>
<evidence type="ECO:0000313" key="2">
    <source>
        <dbReference type="EMBL" id="GAG04317.1"/>
    </source>
</evidence>
<dbReference type="EMBL" id="BARS01021500">
    <property type="protein sequence ID" value="GAG04317.1"/>
    <property type="molecule type" value="Genomic_DNA"/>
</dbReference>
<organism evidence="2">
    <name type="scientific">marine sediment metagenome</name>
    <dbReference type="NCBI Taxonomy" id="412755"/>
    <lineage>
        <taxon>unclassified sequences</taxon>
        <taxon>metagenomes</taxon>
        <taxon>ecological metagenomes</taxon>
    </lineage>
</organism>
<evidence type="ECO:0000256" key="1">
    <source>
        <dbReference type="SAM" id="MobiDB-lite"/>
    </source>
</evidence>
<proteinExistence type="predicted"/>
<dbReference type="AlphaFoldDB" id="X0UYQ3"/>
<feature type="region of interest" description="Disordered" evidence="1">
    <location>
        <begin position="19"/>
        <end position="40"/>
    </location>
</feature>
<name>X0UYQ3_9ZZZZ</name>
<accession>X0UYQ3</accession>
<feature type="compositionally biased region" description="Polar residues" evidence="1">
    <location>
        <begin position="25"/>
        <end position="37"/>
    </location>
</feature>
<reference evidence="2" key="1">
    <citation type="journal article" date="2014" name="Front. Microbiol.">
        <title>High frequency of phylogenetically diverse reductive dehalogenase-homologous genes in deep subseafloor sedimentary metagenomes.</title>
        <authorList>
            <person name="Kawai M."/>
            <person name="Futagami T."/>
            <person name="Toyoda A."/>
            <person name="Takaki Y."/>
            <person name="Nishi S."/>
            <person name="Hori S."/>
            <person name="Arai W."/>
            <person name="Tsubouchi T."/>
            <person name="Morono Y."/>
            <person name="Uchiyama I."/>
            <person name="Ito T."/>
            <person name="Fujiyama A."/>
            <person name="Inagaki F."/>
            <person name="Takami H."/>
        </authorList>
    </citation>
    <scope>NUCLEOTIDE SEQUENCE</scope>
    <source>
        <strain evidence="2">Expedition CK06-06</strain>
    </source>
</reference>
<comment type="caution">
    <text evidence="2">The sequence shown here is derived from an EMBL/GenBank/DDBJ whole genome shotgun (WGS) entry which is preliminary data.</text>
</comment>